<gene>
    <name evidence="2" type="ORF">MECH1_V1_P0169</name>
</gene>
<keyword evidence="3" id="KW-1185">Reference proteome</keyword>
<proteinExistence type="predicted"/>
<feature type="region of interest" description="Disordered" evidence="1">
    <location>
        <begin position="48"/>
        <end position="84"/>
    </location>
</feature>
<sequence>MCVNTPPPNASVPGEASNGYQTALRIAEEFHVPIPFLSVRGGAGRVVPRQAAVGARPNPDHGRAGRTRDRRAQTGRRRHAAHAG</sequence>
<evidence type="ECO:0000313" key="2">
    <source>
        <dbReference type="EMBL" id="CAL1242101.1"/>
    </source>
</evidence>
<evidence type="ECO:0000256" key="1">
    <source>
        <dbReference type="SAM" id="MobiDB-lite"/>
    </source>
</evidence>
<geneLocation type="plasmid" evidence="2 3">
    <name>2</name>
</geneLocation>
<dbReference type="EMBL" id="OZ026885">
    <property type="protein sequence ID" value="CAL1242101.1"/>
    <property type="molecule type" value="Genomic_DNA"/>
</dbReference>
<keyword evidence="2" id="KW-0614">Plasmid</keyword>
<feature type="compositionally biased region" description="Basic residues" evidence="1">
    <location>
        <begin position="73"/>
        <end position="84"/>
    </location>
</feature>
<dbReference type="Proteomes" id="UP001497493">
    <property type="component" value="Plasmid 2"/>
</dbReference>
<reference evidence="2 3" key="1">
    <citation type="submission" date="2024-04" db="EMBL/GenBank/DDBJ databases">
        <authorList>
            <person name="Cremers G."/>
        </authorList>
    </citation>
    <scope>NUCLEOTIDE SEQUENCE [LARGE SCALE GENOMIC DNA]</scope>
    <source>
        <strain evidence="2">MeCH1-AG</strain>
        <plasmid evidence="2 3">2</plasmid>
    </source>
</reference>
<accession>A0ABP1CCZ7</accession>
<evidence type="ECO:0000313" key="3">
    <source>
        <dbReference type="Proteomes" id="UP001497493"/>
    </source>
</evidence>
<protein>
    <recommendedName>
        <fullName evidence="4">Acetyl-CoA carboxytransferase</fullName>
    </recommendedName>
</protein>
<name>A0ABP1CCZ7_9GAMM</name>
<organism evidence="2 3">
    <name type="scientific">Candidatus Methylocalor cossyra</name>
    <dbReference type="NCBI Taxonomy" id="3108543"/>
    <lineage>
        <taxon>Bacteria</taxon>
        <taxon>Pseudomonadati</taxon>
        <taxon>Pseudomonadota</taxon>
        <taxon>Gammaproteobacteria</taxon>
        <taxon>Methylococcales</taxon>
        <taxon>Methylococcaceae</taxon>
        <taxon>Candidatus Methylocalor</taxon>
    </lineage>
</organism>
<evidence type="ECO:0008006" key="4">
    <source>
        <dbReference type="Google" id="ProtNLM"/>
    </source>
</evidence>
<feature type="compositionally biased region" description="Basic and acidic residues" evidence="1">
    <location>
        <begin position="58"/>
        <end position="72"/>
    </location>
</feature>